<dbReference type="CDD" id="cd12438">
    <property type="entry name" value="RRM_CNOT4"/>
    <property type="match status" value="1"/>
</dbReference>
<keyword evidence="2" id="KW-0678">Repressor</keyword>
<dbReference type="Proteomes" id="UP001316803">
    <property type="component" value="Unassembled WGS sequence"/>
</dbReference>
<evidence type="ECO:0000256" key="8">
    <source>
        <dbReference type="ARBA" id="ARBA00023054"/>
    </source>
</evidence>
<dbReference type="GO" id="GO:0061630">
    <property type="term" value="F:ubiquitin protein ligase activity"/>
    <property type="evidence" value="ECO:0007669"/>
    <property type="project" value="UniProtKB-EC"/>
</dbReference>
<dbReference type="SUPFAM" id="SSF57850">
    <property type="entry name" value="RING/U-box"/>
    <property type="match status" value="1"/>
</dbReference>
<accession>A0AAN8EIP9</accession>
<feature type="compositionally biased region" description="Low complexity" evidence="14">
    <location>
        <begin position="1042"/>
        <end position="1057"/>
    </location>
</feature>
<feature type="region of interest" description="Disordered" evidence="14">
    <location>
        <begin position="232"/>
        <end position="372"/>
    </location>
</feature>
<dbReference type="InterPro" id="IPR034261">
    <property type="entry name" value="CNOT4_RRM"/>
</dbReference>
<evidence type="ECO:0000256" key="10">
    <source>
        <dbReference type="ARBA" id="ARBA00023242"/>
    </source>
</evidence>
<feature type="domain" description="RING-type" evidence="15">
    <location>
        <begin position="16"/>
        <end position="60"/>
    </location>
</feature>
<keyword evidence="17" id="KW-0012">Acyltransferase</keyword>
<dbReference type="PANTHER" id="PTHR12603">
    <property type="entry name" value="CCR4-NOT TRANSCRIPTION COMPLEX RELATED"/>
    <property type="match status" value="1"/>
</dbReference>
<dbReference type="PANTHER" id="PTHR12603:SF0">
    <property type="entry name" value="CCR4-NOT TRANSCRIPTION COMPLEX SUBUNIT 4"/>
    <property type="match status" value="1"/>
</dbReference>
<evidence type="ECO:0000256" key="6">
    <source>
        <dbReference type="ARBA" id="ARBA00022884"/>
    </source>
</evidence>
<dbReference type="EC" id="2.3.2.27" evidence="17"/>
<evidence type="ECO:0000256" key="5">
    <source>
        <dbReference type="ARBA" id="ARBA00022833"/>
    </source>
</evidence>
<keyword evidence="4 11" id="KW-0863">Zinc-finger</keyword>
<name>A0AAN8EIP9_9EURO</name>
<protein>
    <submittedName>
        <fullName evidence="17">Transcriptional repressor general negative regulator of transcription subunit 4</fullName>
        <ecNumber evidence="17">2.3.2.27</ecNumber>
    </submittedName>
</protein>
<dbReference type="FunFam" id="3.30.70.330:FF:000257">
    <property type="entry name" value="CCR4-NOT core complex subunit Not4"/>
    <property type="match status" value="1"/>
</dbReference>
<feature type="region of interest" description="Disordered" evidence="14">
    <location>
        <begin position="626"/>
        <end position="648"/>
    </location>
</feature>
<feature type="compositionally biased region" description="Basic and acidic residues" evidence="14">
    <location>
        <begin position="916"/>
        <end position="927"/>
    </location>
</feature>
<feature type="compositionally biased region" description="Basic and acidic residues" evidence="14">
    <location>
        <begin position="743"/>
        <end position="759"/>
    </location>
</feature>
<comment type="subcellular location">
    <subcellularLocation>
        <location evidence="1">Nucleus</location>
    </subcellularLocation>
</comment>
<evidence type="ECO:0000259" key="15">
    <source>
        <dbReference type="PROSITE" id="PS50089"/>
    </source>
</evidence>
<dbReference type="InterPro" id="IPR039515">
    <property type="entry name" value="NOT4_mRING-HC-C4C4"/>
</dbReference>
<feature type="compositionally biased region" description="Polar residues" evidence="14">
    <location>
        <begin position="275"/>
        <end position="285"/>
    </location>
</feature>
<feature type="compositionally biased region" description="Acidic residues" evidence="14">
    <location>
        <begin position="1460"/>
        <end position="1482"/>
    </location>
</feature>
<dbReference type="SMART" id="SM00361">
    <property type="entry name" value="RRM_1"/>
    <property type="match status" value="1"/>
</dbReference>
<feature type="compositionally biased region" description="Low complexity" evidence="14">
    <location>
        <begin position="830"/>
        <end position="843"/>
    </location>
</feature>
<dbReference type="GO" id="GO:0000956">
    <property type="term" value="P:nuclear-transcribed mRNA catabolic process"/>
    <property type="evidence" value="ECO:0007669"/>
    <property type="project" value="UniProtKB-ARBA"/>
</dbReference>
<dbReference type="InterPro" id="IPR003954">
    <property type="entry name" value="RRM_euk-type"/>
</dbReference>
<dbReference type="InterPro" id="IPR035979">
    <property type="entry name" value="RBD_domain_sf"/>
</dbReference>
<reference evidence="17 18" key="1">
    <citation type="submission" date="2022-12" db="EMBL/GenBank/DDBJ databases">
        <title>Genomic features and morphological characterization of a novel Knufia sp. strain isolated from spacecraft assembly facility.</title>
        <authorList>
            <person name="Teixeira M."/>
            <person name="Chander A.M."/>
            <person name="Stajich J.E."/>
            <person name="Venkateswaran K."/>
        </authorList>
    </citation>
    <scope>NUCLEOTIDE SEQUENCE [LARGE SCALE GENOMIC DNA]</scope>
    <source>
        <strain evidence="17 18">FJI-L2-BK-P2</strain>
    </source>
</reference>
<feature type="compositionally biased region" description="Low complexity" evidence="14">
    <location>
        <begin position="346"/>
        <end position="360"/>
    </location>
</feature>
<dbReference type="InterPro" id="IPR001841">
    <property type="entry name" value="Znf_RING"/>
</dbReference>
<feature type="compositionally biased region" description="Basic residues" evidence="14">
    <location>
        <begin position="1095"/>
        <end position="1108"/>
    </location>
</feature>
<dbReference type="PROSITE" id="PS50089">
    <property type="entry name" value="ZF_RING_2"/>
    <property type="match status" value="1"/>
</dbReference>
<evidence type="ECO:0000256" key="9">
    <source>
        <dbReference type="ARBA" id="ARBA00023163"/>
    </source>
</evidence>
<feature type="compositionally biased region" description="Polar residues" evidence="14">
    <location>
        <begin position="1058"/>
        <end position="1067"/>
    </location>
</feature>
<feature type="compositionally biased region" description="Low complexity" evidence="14">
    <location>
        <begin position="1118"/>
        <end position="1135"/>
    </location>
</feature>
<dbReference type="Gene3D" id="3.30.70.330">
    <property type="match status" value="1"/>
</dbReference>
<feature type="region of interest" description="Disordered" evidence="14">
    <location>
        <begin position="565"/>
        <end position="608"/>
    </location>
</feature>
<evidence type="ECO:0000256" key="14">
    <source>
        <dbReference type="SAM" id="MobiDB-lite"/>
    </source>
</evidence>
<feature type="compositionally biased region" description="Pro residues" evidence="14">
    <location>
        <begin position="333"/>
        <end position="345"/>
    </location>
</feature>
<keyword evidence="8 13" id="KW-0175">Coiled coil</keyword>
<proteinExistence type="predicted"/>
<feature type="compositionally biased region" description="Low complexity" evidence="14">
    <location>
        <begin position="898"/>
        <end position="913"/>
    </location>
</feature>
<dbReference type="InterPro" id="IPR013083">
    <property type="entry name" value="Znf_RING/FYVE/PHD"/>
</dbReference>
<evidence type="ECO:0000256" key="12">
    <source>
        <dbReference type="PROSITE-ProRule" id="PRU00176"/>
    </source>
</evidence>
<dbReference type="SUPFAM" id="SSF54928">
    <property type="entry name" value="RNA-binding domain, RBD"/>
    <property type="match status" value="1"/>
</dbReference>
<dbReference type="GO" id="GO:0008270">
    <property type="term" value="F:zinc ion binding"/>
    <property type="evidence" value="ECO:0007669"/>
    <property type="project" value="UniProtKB-KW"/>
</dbReference>
<dbReference type="GO" id="GO:0051254">
    <property type="term" value="P:positive regulation of RNA metabolic process"/>
    <property type="evidence" value="ECO:0007669"/>
    <property type="project" value="UniProtKB-ARBA"/>
</dbReference>
<dbReference type="Pfam" id="PF00076">
    <property type="entry name" value="RRM_1"/>
    <property type="match status" value="1"/>
</dbReference>
<evidence type="ECO:0000256" key="2">
    <source>
        <dbReference type="ARBA" id="ARBA00022491"/>
    </source>
</evidence>
<keyword evidence="17" id="KW-0808">Transferase</keyword>
<dbReference type="InterPro" id="IPR039780">
    <property type="entry name" value="Mot2"/>
</dbReference>
<feature type="region of interest" description="Disordered" evidence="14">
    <location>
        <begin position="693"/>
        <end position="1215"/>
    </location>
</feature>
<dbReference type="Gene3D" id="3.30.40.10">
    <property type="entry name" value="Zinc/RING finger domain, C3HC4 (zinc finger)"/>
    <property type="match status" value="1"/>
</dbReference>
<feature type="compositionally biased region" description="Acidic residues" evidence="14">
    <location>
        <begin position="870"/>
        <end position="883"/>
    </location>
</feature>
<dbReference type="InterPro" id="IPR012677">
    <property type="entry name" value="Nucleotide-bd_a/b_plait_sf"/>
</dbReference>
<dbReference type="InterPro" id="IPR000504">
    <property type="entry name" value="RRM_dom"/>
</dbReference>
<evidence type="ECO:0000256" key="7">
    <source>
        <dbReference type="ARBA" id="ARBA00023015"/>
    </source>
</evidence>
<evidence type="ECO:0000259" key="16">
    <source>
        <dbReference type="PROSITE" id="PS50102"/>
    </source>
</evidence>
<gene>
    <name evidence="17" type="primary">NOT4</name>
    <name evidence="17" type="ORF">OHC33_002277</name>
</gene>
<feature type="compositionally biased region" description="Polar residues" evidence="14">
    <location>
        <begin position="570"/>
        <end position="590"/>
    </location>
</feature>
<dbReference type="Pfam" id="PF14570">
    <property type="entry name" value="zf-RING_4"/>
    <property type="match status" value="1"/>
</dbReference>
<feature type="compositionally biased region" description="Basic residues" evidence="14">
    <location>
        <begin position="695"/>
        <end position="705"/>
    </location>
</feature>
<dbReference type="FunFam" id="3.30.40.10:FF:000006">
    <property type="entry name" value="CCR4-NOT transcription complex subunit 4"/>
    <property type="match status" value="1"/>
</dbReference>
<evidence type="ECO:0000256" key="13">
    <source>
        <dbReference type="SAM" id="Coils"/>
    </source>
</evidence>
<feature type="compositionally biased region" description="Polar residues" evidence="14">
    <location>
        <begin position="1013"/>
        <end position="1037"/>
    </location>
</feature>
<dbReference type="EMBL" id="JAKLMC020000004">
    <property type="protein sequence ID" value="KAK5956789.1"/>
    <property type="molecule type" value="Genomic_DNA"/>
</dbReference>
<evidence type="ECO:0000256" key="11">
    <source>
        <dbReference type="PROSITE-ProRule" id="PRU00175"/>
    </source>
</evidence>
<feature type="domain" description="RRM" evidence="16">
    <location>
        <begin position="119"/>
        <end position="206"/>
    </location>
</feature>
<dbReference type="GO" id="GO:0030015">
    <property type="term" value="C:CCR4-NOT core complex"/>
    <property type="evidence" value="ECO:0007669"/>
    <property type="project" value="UniProtKB-ARBA"/>
</dbReference>
<feature type="region of interest" description="Disordered" evidence="14">
    <location>
        <begin position="1443"/>
        <end position="1482"/>
    </location>
</feature>
<keyword evidence="9" id="KW-0804">Transcription</keyword>
<dbReference type="GO" id="GO:0005634">
    <property type="term" value="C:nucleus"/>
    <property type="evidence" value="ECO:0007669"/>
    <property type="project" value="UniProtKB-SubCell"/>
</dbReference>
<feature type="compositionally biased region" description="Basic and acidic residues" evidence="14">
    <location>
        <begin position="1182"/>
        <end position="1195"/>
    </location>
</feature>
<dbReference type="GO" id="GO:0010557">
    <property type="term" value="P:positive regulation of macromolecule biosynthetic process"/>
    <property type="evidence" value="ECO:0007669"/>
    <property type="project" value="UniProtKB-ARBA"/>
</dbReference>
<feature type="compositionally biased region" description="Basic and acidic residues" evidence="14">
    <location>
        <begin position="440"/>
        <end position="456"/>
    </location>
</feature>
<keyword evidence="10" id="KW-0539">Nucleus</keyword>
<comment type="caution">
    <text evidence="17">The sequence shown here is derived from an EMBL/GenBank/DDBJ whole genome shotgun (WGS) entry which is preliminary data.</text>
</comment>
<feature type="compositionally biased region" description="Gly residues" evidence="14">
    <location>
        <begin position="731"/>
        <end position="742"/>
    </location>
</feature>
<evidence type="ECO:0000256" key="3">
    <source>
        <dbReference type="ARBA" id="ARBA00022723"/>
    </source>
</evidence>
<dbReference type="PROSITE" id="PS50102">
    <property type="entry name" value="RRM"/>
    <property type="match status" value="1"/>
</dbReference>
<feature type="compositionally biased region" description="Basic and acidic residues" evidence="14">
    <location>
        <begin position="809"/>
        <end position="829"/>
    </location>
</feature>
<keyword evidence="18" id="KW-1185">Reference proteome</keyword>
<feature type="compositionally biased region" description="Low complexity" evidence="14">
    <location>
        <begin position="297"/>
        <end position="317"/>
    </location>
</feature>
<evidence type="ECO:0000313" key="17">
    <source>
        <dbReference type="EMBL" id="KAK5956789.1"/>
    </source>
</evidence>
<evidence type="ECO:0000256" key="4">
    <source>
        <dbReference type="ARBA" id="ARBA00022771"/>
    </source>
</evidence>
<keyword evidence="5" id="KW-0862">Zinc</keyword>
<keyword evidence="3" id="KW-0479">Metal-binding</keyword>
<feature type="coiled-coil region" evidence="13">
    <location>
        <begin position="1634"/>
        <end position="1661"/>
    </location>
</feature>
<organism evidence="17 18">
    <name type="scientific">Knufia fluminis</name>
    <dbReference type="NCBI Taxonomy" id="191047"/>
    <lineage>
        <taxon>Eukaryota</taxon>
        <taxon>Fungi</taxon>
        <taxon>Dikarya</taxon>
        <taxon>Ascomycota</taxon>
        <taxon>Pezizomycotina</taxon>
        <taxon>Eurotiomycetes</taxon>
        <taxon>Chaetothyriomycetidae</taxon>
        <taxon>Chaetothyriales</taxon>
        <taxon>Trichomeriaceae</taxon>
        <taxon>Knufia</taxon>
    </lineage>
</organism>
<dbReference type="CDD" id="cd16618">
    <property type="entry name" value="mRING-HC-C4C4_CNOT4"/>
    <property type="match status" value="1"/>
</dbReference>
<evidence type="ECO:0000313" key="18">
    <source>
        <dbReference type="Proteomes" id="UP001316803"/>
    </source>
</evidence>
<keyword evidence="7" id="KW-0805">Transcription regulation</keyword>
<feature type="compositionally biased region" description="Polar residues" evidence="14">
    <location>
        <begin position="232"/>
        <end position="242"/>
    </location>
</feature>
<feature type="region of interest" description="Disordered" evidence="14">
    <location>
        <begin position="440"/>
        <end position="501"/>
    </location>
</feature>
<sequence>MSRYQDTVIDEDEESCPLCIEEFDLSDKNFRPCPCGYQICQFCFNSLKNTYEKSTCPNCRRLYDESTIQYKIPTAEELKADQLNKSKKLSLAKRKETEKREVETSNRRNLAGLRVKQQNLVYVIGLEPSNSKDEAALMETLRGKDYFGQYGPIEKIVVSKPKPGAVNQGVGVYVTFKNKDDAARCITAVDGTQNLDKVLRAQYGTTKYCSTYLRGDVCQNKNCSFLHENGEEGQNTTLQNEPIENKPKVVPARSVPTPQPQATSQAMAREASREGATSRQGSTDGSALPPTVGWANAPVQRARRASQAASASTASPQLTHAALAHKRPEQPKQPDPAPQPQPPIVPVASSSAKVSQQPSPISATKSEPEPLDPIEALVRQTMKQLRQTLANNQYGFVFDDSSMSPEARAIVAAMPPLIDPYGGVKRRIMADKEAENRAKLEAEEKQRLEEQARSAAEDAMDEESMATGSLALGGEPEENPRSASARGTIGRPPQQTPTVPIDQLSNLNLNRSLTPQQRQQLAMLNVGNARMTQPPTANTAFEMSDFDRRGPQYSQAQYDQISGHARNGSRYFNNESKANNNRFSSQQQPYFPSGVQGPPPGLPTAGTPPVSGGGMFAHGQGFTSSGFGAAKDNDSLRARSGTNNGPDAKRELLLSLHNIGGNPLRSPPAQASAPGLLNGMYGQYPGAYQDPSLVKQRKKGKKQRHANTSSSGGGVDHLSDPSILSARIHQGAGGQGLFGGNQGDEHDFPPLPKRTESAIHSRVASIQSGHEARAGTPKVPPGFERSSTPKVPPGFEERTIRPPPGLAELHAHPSRSEDTTGKPSPKKEGVTIPIVPVVPAIPTLPRSRKSSMKIESNSDSRPLETIQSSVDEEDEDVIEEADDATVVPDKPKQQVGPEVVATEEVAKEANAAVSKSKTETKQEHVAQKEVPIPATNEAHDNESKPENANPSEEAIAETISVQKAVSQPPVSPAQEKKEDSVLDEQVVSTPDILSRAATSPPKKPEPVKRPTLRTLQITSEMIAQSGSQALPSTTTERSAAFPPLSQIRQSSRQPSISVTTSRPSTPAASERFMSHDVSRAGSPPPSLVGSAPARGKTKAQLKKDRKKKASEMSETGSVAAAPAPPAQEAVAPIVARQKKQKKSRPSTSAAEPSKATKNIDPKDEGPAEQSKPVESKSPTKKASTDKHKSQPKREPSPPPKSPTPPPPEPELPPQSYTLRDLYTDLSDIANYDPTTGEEFTDEYKRQRLQDILASHISPLPKLLAEMVQDGDIAKTHPLFNPPPFTSAGYKLPPDNRKGQSYLDGNNYNSSDVFGMVYLPNKEKKALYQGHAVSVADSGERADDLLRRCLITPGGWILRHLSREEGERVLDLEERRQMYLEDLGDIGRMDGLGKLEENDYSNLEGGFDELSRFGERHGVCWVVGENDAAERGFRRARYGRRGTSHGLEDDYGLGEAPLTTDDFDENDQFDDPEDEDDDDEELEGEEMVLEAANVEDGYELGIDEQDLPFTDMGVGERVTLPPLPEMMGMPGAWDATFSGSPYPTRARVAGGGSGMYASLQPITDPRYAHSYAGNYNSGYNTNYNYTSDDINLPPPPPLPLPPGNVQGQANTLAPIRHANSQGVVNGNVNLRGMDVEQLERRVKEKAREVESSRKEVERVEKMVGRKGKDVGRWRGVVLGG</sequence>
<evidence type="ECO:0000256" key="1">
    <source>
        <dbReference type="ARBA" id="ARBA00004123"/>
    </source>
</evidence>
<dbReference type="GO" id="GO:0003723">
    <property type="term" value="F:RNA binding"/>
    <property type="evidence" value="ECO:0007669"/>
    <property type="project" value="UniProtKB-UniRule"/>
</dbReference>
<dbReference type="GO" id="GO:0016567">
    <property type="term" value="P:protein ubiquitination"/>
    <property type="evidence" value="ECO:0007669"/>
    <property type="project" value="TreeGrafter"/>
</dbReference>
<feature type="compositionally biased region" description="Pro residues" evidence="14">
    <location>
        <begin position="1196"/>
        <end position="1212"/>
    </location>
</feature>
<keyword evidence="6 12" id="KW-0694">RNA-binding</keyword>